<dbReference type="AlphaFoldDB" id="A0A428NVG6"/>
<protein>
    <submittedName>
        <fullName evidence="1">Uncharacterized protein</fullName>
    </submittedName>
</protein>
<name>A0A428NVG6_9HYPO</name>
<accession>A0A428NVG6</accession>
<organism evidence="1 2">
    <name type="scientific">Fusarium duplospermum</name>
    <dbReference type="NCBI Taxonomy" id="1325734"/>
    <lineage>
        <taxon>Eukaryota</taxon>
        <taxon>Fungi</taxon>
        <taxon>Dikarya</taxon>
        <taxon>Ascomycota</taxon>
        <taxon>Pezizomycotina</taxon>
        <taxon>Sordariomycetes</taxon>
        <taxon>Hypocreomycetidae</taxon>
        <taxon>Hypocreales</taxon>
        <taxon>Nectriaceae</taxon>
        <taxon>Fusarium</taxon>
        <taxon>Fusarium solani species complex</taxon>
    </lineage>
</organism>
<dbReference type="EMBL" id="NKCI01000280">
    <property type="protein sequence ID" value="RSL44804.1"/>
    <property type="molecule type" value="Genomic_DNA"/>
</dbReference>
<evidence type="ECO:0000313" key="2">
    <source>
        <dbReference type="Proteomes" id="UP000288168"/>
    </source>
</evidence>
<sequence length="381" mass="41389">MSRILIPFNDSMRLGQGYNSFLHAQCIDNAVKIKQAHARQTPANSDGPAPQDVDYSSRFVDKISDVAKRLNLSAGSSIKQGGIGSGHSVTLDEAKFVGSDVNAIVSVKVVNQTTELLEPAEFEAKKNLKLNSESFLNIYGDCFISGFVEGGELTGVVSAKILDAENKSAVEEAIKSHISSCCTRSGHKMDVTLDGNASTSETESAMRQTDTTITVNWSGGGQIKPEGEEWTLESLYAAAAAFPSKVAECPQRTWAILTPYDHAKNFAAWAKAQGIQLAQFETAQVYADDLLDMHMEYNSCIKQIQTILQNSGAYVAKAVDNAIGTGMGELLKARKLCKAQMNAISETIDKLALHPDDIEEIKKQHPIEAPKHWAARLPIRK</sequence>
<evidence type="ECO:0000313" key="1">
    <source>
        <dbReference type="EMBL" id="RSL44804.1"/>
    </source>
</evidence>
<comment type="caution">
    <text evidence="1">The sequence shown here is derived from an EMBL/GenBank/DDBJ whole genome shotgun (WGS) entry which is preliminary data.</text>
</comment>
<keyword evidence="2" id="KW-1185">Reference proteome</keyword>
<proteinExistence type="predicted"/>
<reference evidence="1 2" key="1">
    <citation type="submission" date="2017-06" db="EMBL/GenBank/DDBJ databases">
        <title>Comparative genomic analysis of Ambrosia Fusariam Clade fungi.</title>
        <authorList>
            <person name="Stajich J.E."/>
            <person name="Carrillo J."/>
            <person name="Kijimoto T."/>
            <person name="Eskalen A."/>
            <person name="O'Donnell K."/>
            <person name="Kasson M."/>
        </authorList>
    </citation>
    <scope>NUCLEOTIDE SEQUENCE [LARGE SCALE GENOMIC DNA]</scope>
    <source>
        <strain evidence="1 2">NRRL62584</strain>
    </source>
</reference>
<dbReference type="STRING" id="1325734.A0A428NVG6"/>
<dbReference type="Proteomes" id="UP000288168">
    <property type="component" value="Unassembled WGS sequence"/>
</dbReference>
<dbReference type="OrthoDB" id="3231004at2759"/>
<gene>
    <name evidence="1" type="ORF">CEP54_014537</name>
</gene>